<name>A0A9D3VL50_9ROSI</name>
<reference evidence="1 2" key="1">
    <citation type="journal article" date="2021" name="Plant Biotechnol. J.">
        <title>Multi-omics assisted identification of the key and species-specific regulatory components of drought-tolerant mechanisms in Gossypium stocksii.</title>
        <authorList>
            <person name="Yu D."/>
            <person name="Ke L."/>
            <person name="Zhang D."/>
            <person name="Wu Y."/>
            <person name="Sun Y."/>
            <person name="Mei J."/>
            <person name="Sun J."/>
            <person name="Sun Y."/>
        </authorList>
    </citation>
    <scope>NUCLEOTIDE SEQUENCE [LARGE SCALE GENOMIC DNA]</scope>
    <source>
        <strain evidence="2">cv. E1</strain>
        <tissue evidence="1">Leaf</tissue>
    </source>
</reference>
<evidence type="ECO:0000313" key="1">
    <source>
        <dbReference type="EMBL" id="KAH1084297.1"/>
    </source>
</evidence>
<dbReference type="AlphaFoldDB" id="A0A9D3VL50"/>
<evidence type="ECO:0000313" key="2">
    <source>
        <dbReference type="Proteomes" id="UP000828251"/>
    </source>
</evidence>
<protein>
    <submittedName>
        <fullName evidence="1">Uncharacterized protein</fullName>
    </submittedName>
</protein>
<sequence length="55" mass="6332">MATRGSYSTHMGIPPPHPSKGPNRLSWLHTLRVAFSIKSSYKMIDNSWCSRDEIW</sequence>
<dbReference type="Proteomes" id="UP000828251">
    <property type="component" value="Unassembled WGS sequence"/>
</dbReference>
<accession>A0A9D3VL50</accession>
<gene>
    <name evidence="1" type="ORF">J1N35_024058</name>
</gene>
<comment type="caution">
    <text evidence="1">The sequence shown here is derived from an EMBL/GenBank/DDBJ whole genome shotgun (WGS) entry which is preliminary data.</text>
</comment>
<dbReference type="EMBL" id="JAIQCV010000007">
    <property type="protein sequence ID" value="KAH1084297.1"/>
    <property type="molecule type" value="Genomic_DNA"/>
</dbReference>
<keyword evidence="2" id="KW-1185">Reference proteome</keyword>
<dbReference type="OrthoDB" id="1000431at2759"/>
<proteinExistence type="predicted"/>
<organism evidence="1 2">
    <name type="scientific">Gossypium stocksii</name>
    <dbReference type="NCBI Taxonomy" id="47602"/>
    <lineage>
        <taxon>Eukaryota</taxon>
        <taxon>Viridiplantae</taxon>
        <taxon>Streptophyta</taxon>
        <taxon>Embryophyta</taxon>
        <taxon>Tracheophyta</taxon>
        <taxon>Spermatophyta</taxon>
        <taxon>Magnoliopsida</taxon>
        <taxon>eudicotyledons</taxon>
        <taxon>Gunneridae</taxon>
        <taxon>Pentapetalae</taxon>
        <taxon>rosids</taxon>
        <taxon>malvids</taxon>
        <taxon>Malvales</taxon>
        <taxon>Malvaceae</taxon>
        <taxon>Malvoideae</taxon>
        <taxon>Gossypium</taxon>
    </lineage>
</organism>